<evidence type="ECO:0000313" key="4">
    <source>
        <dbReference type="Proteomes" id="UP000001235"/>
    </source>
</evidence>
<dbReference type="SUPFAM" id="SSF56954">
    <property type="entry name" value="Outer membrane efflux proteins (OEP)"/>
    <property type="match status" value="1"/>
</dbReference>
<dbReference type="Proteomes" id="UP000001235">
    <property type="component" value="Chromosome"/>
</dbReference>
<dbReference type="HOGENOM" id="CLU_012817_14_0_4"/>
<sequence length="410" mass="45707" precursor="true">MKYIYAHLISGVSMLLMLAPVSSAPLTLQQAWVLAEQHSPSLKVARNQAEGAQAALETASAYPNPDVEFGAGTSHLLPPSAQTGRNSAMSISQPLEFPGLRSARQRAAQAGITSGAALLDDARVNLYAQLKLAFFEVLRRQDEATLTAENHALLLQIRNRVKLRVEVGESPRYELVKSDAESLTAENAAKTAELRVVQAKDRLRVLLGAPLDDQFEIVHVMPKISEPPELSVLRAELLQSQPLLKAAIAESERAEAKLEQERSLRIPQPTLKWGAERHPDVNLWRVSVAMPLPLWNQRAGPVGEAHANRERALAEQERIRLGLLGELDQAYGRYQIARRQMNVFEKGLMRDAESALKVAEAAYRYGERGILDYLDAQRVYRSTRMDYLNARYELQFALVDIERLRAGEPK</sequence>
<dbReference type="PANTHER" id="PTHR30203:SF24">
    <property type="entry name" value="BLR4935 PROTEIN"/>
    <property type="match status" value="1"/>
</dbReference>
<dbReference type="KEGG" id="gca:Galf_1696"/>
<accession>D9SGR1</accession>
<evidence type="ECO:0000313" key="3">
    <source>
        <dbReference type="EMBL" id="ADL55708.1"/>
    </source>
</evidence>
<dbReference type="STRING" id="395494.Galf_1696"/>
<feature type="chain" id="PRO_5003128071" evidence="2">
    <location>
        <begin position="25"/>
        <end position="410"/>
    </location>
</feature>
<organism evidence="3 4">
    <name type="scientific">Gallionella capsiferriformans (strain ES-2)</name>
    <name type="common">Gallionella ferruginea capsiferriformans (strain ES-2)</name>
    <dbReference type="NCBI Taxonomy" id="395494"/>
    <lineage>
        <taxon>Bacteria</taxon>
        <taxon>Pseudomonadati</taxon>
        <taxon>Pseudomonadota</taxon>
        <taxon>Betaproteobacteria</taxon>
        <taxon>Nitrosomonadales</taxon>
        <taxon>Gallionellaceae</taxon>
        <taxon>Gallionella</taxon>
    </lineage>
</organism>
<gene>
    <name evidence="3" type="ordered locus">Galf_1696</name>
</gene>
<reference evidence="3 4" key="1">
    <citation type="submission" date="2010-08" db="EMBL/GenBank/DDBJ databases">
        <title>Complete sequence of Gallionella capsiferriformans ES-2.</title>
        <authorList>
            <consortium name="US DOE Joint Genome Institute"/>
            <person name="Lucas S."/>
            <person name="Copeland A."/>
            <person name="Lapidus A."/>
            <person name="Cheng J.-F."/>
            <person name="Bruce D."/>
            <person name="Goodwin L."/>
            <person name="Pitluck S."/>
            <person name="Chertkov O."/>
            <person name="Davenport K.W."/>
            <person name="Detter J.C."/>
            <person name="Han C."/>
            <person name="Tapia R."/>
            <person name="Land M."/>
            <person name="Hauser L."/>
            <person name="Chang Y.-J."/>
            <person name="Jeffries C."/>
            <person name="Kyrpides N."/>
            <person name="Ivanova N."/>
            <person name="Mikhailova N."/>
            <person name="Shelobolina E.S."/>
            <person name="Picardal F."/>
            <person name="Roden E."/>
            <person name="Emerson D."/>
            <person name="Woyke T."/>
        </authorList>
    </citation>
    <scope>NUCLEOTIDE SEQUENCE [LARGE SCALE GENOMIC DNA]</scope>
    <source>
        <strain evidence="3 4">ES-2</strain>
    </source>
</reference>
<dbReference type="Pfam" id="PF02321">
    <property type="entry name" value="OEP"/>
    <property type="match status" value="2"/>
</dbReference>
<dbReference type="Gene3D" id="1.20.1600.10">
    <property type="entry name" value="Outer membrane efflux proteins (OEP)"/>
    <property type="match status" value="1"/>
</dbReference>
<name>D9SGR1_GALCS</name>
<dbReference type="PANTHER" id="PTHR30203">
    <property type="entry name" value="OUTER MEMBRANE CATION EFFLUX PROTEIN"/>
    <property type="match status" value="1"/>
</dbReference>
<dbReference type="InterPro" id="IPR010131">
    <property type="entry name" value="MdtP/NodT-like"/>
</dbReference>
<comment type="similarity">
    <text evidence="1">Belongs to the outer membrane factor (OMF) (TC 1.B.17) family.</text>
</comment>
<keyword evidence="4" id="KW-1185">Reference proteome</keyword>
<keyword evidence="2" id="KW-0732">Signal</keyword>
<feature type="signal peptide" evidence="2">
    <location>
        <begin position="1"/>
        <end position="24"/>
    </location>
</feature>
<dbReference type="RefSeq" id="WP_013293646.1">
    <property type="nucleotide sequence ID" value="NC_014394.1"/>
</dbReference>
<dbReference type="EMBL" id="CP002159">
    <property type="protein sequence ID" value="ADL55708.1"/>
    <property type="molecule type" value="Genomic_DNA"/>
</dbReference>
<dbReference type="AlphaFoldDB" id="D9SGR1"/>
<dbReference type="OrthoDB" id="9772909at2"/>
<proteinExistence type="inferred from homology"/>
<protein>
    <submittedName>
        <fullName evidence="3">Outer membrane efflux protein</fullName>
    </submittedName>
</protein>
<dbReference type="InterPro" id="IPR003423">
    <property type="entry name" value="OMP_efflux"/>
</dbReference>
<evidence type="ECO:0000256" key="1">
    <source>
        <dbReference type="ARBA" id="ARBA00007613"/>
    </source>
</evidence>
<dbReference type="GO" id="GO:0015562">
    <property type="term" value="F:efflux transmembrane transporter activity"/>
    <property type="evidence" value="ECO:0007669"/>
    <property type="project" value="InterPro"/>
</dbReference>
<dbReference type="eggNOG" id="COG1538">
    <property type="taxonomic scope" value="Bacteria"/>
</dbReference>
<evidence type="ECO:0000256" key="2">
    <source>
        <dbReference type="SAM" id="SignalP"/>
    </source>
</evidence>